<protein>
    <submittedName>
        <fullName evidence="2">Fucosyltransferase</fullName>
    </submittedName>
</protein>
<evidence type="ECO:0000313" key="2">
    <source>
        <dbReference type="WBParaSite" id="RSKR_0000809200.1"/>
    </source>
</evidence>
<dbReference type="WBParaSite" id="RSKR_0000809200.1">
    <property type="protein sequence ID" value="RSKR_0000809200.1"/>
    <property type="gene ID" value="RSKR_0000809200"/>
</dbReference>
<evidence type="ECO:0000313" key="1">
    <source>
        <dbReference type="Proteomes" id="UP000095286"/>
    </source>
</evidence>
<sequence>MRSKPNRKWSEQDIQKRLSLPPDIKLPLNVVEKLNRTPTLDQPMTRKSRRASLSEIGFGKLETYQKIIGLGEGTYATVYLGKSLLTGKSVALKEIRLEPEEGAPCTAIREVSLLRNLKHANVVTLHDIIYTERVLTLVFEFVERDLRFYMEEVNNQVSIDNCRLFLVQLLRGLAYCHKRRILHRDLKPQNILINRNGELKLADFGLARAKSVPTKTYSHEVVTLWYRPPDVLLGSTDYSTHIDMWGVGCILYEMVVGKAMFPGTHTDDQLILIFRKLGIPNKTNGAVLMNGPKYREIAAAVVSYEVLAEEKNNKAFSDITNKNLGGCPEWNCEIVNDNSFLSTADAVILSSLDESYDIPNPNTVISVLTQESPAHDTIFRSRDNSHAPQTFIGFRFDSNTSSPYGYTVHLSKKSQLKAIPVDYETIKKKNKPISWMVSHCNTPSKRESYVSHLQKYIQVDIFGACGNKECLRENNCNDVDEEYYFYLAFENSICQDYVTEKLWYRGFHKPIIPIVMKRSIVEKYVPPKSFIAIDDFYSPKELSEYLNRLIKDQDLYLSYFEWMKEYAVIFLDGSNHESTEKPWGFCQLCRLLHQKKTPIPKINDFSSWWYGSCEYSGELVNKLLKNDNVIVNTDDNQV</sequence>
<organism evidence="1 2">
    <name type="scientific">Rhabditophanes sp. KR3021</name>
    <dbReference type="NCBI Taxonomy" id="114890"/>
    <lineage>
        <taxon>Eukaryota</taxon>
        <taxon>Metazoa</taxon>
        <taxon>Ecdysozoa</taxon>
        <taxon>Nematoda</taxon>
        <taxon>Chromadorea</taxon>
        <taxon>Rhabditida</taxon>
        <taxon>Tylenchina</taxon>
        <taxon>Panagrolaimomorpha</taxon>
        <taxon>Strongyloidoidea</taxon>
        <taxon>Alloionematidae</taxon>
        <taxon>Rhabditophanes</taxon>
    </lineage>
</organism>
<reference evidence="2" key="1">
    <citation type="submission" date="2016-11" db="UniProtKB">
        <authorList>
            <consortium name="WormBaseParasite"/>
        </authorList>
    </citation>
    <scope>IDENTIFICATION</scope>
    <source>
        <strain evidence="2">KR3021</strain>
    </source>
</reference>
<accession>A0AC35U6N1</accession>
<proteinExistence type="predicted"/>
<name>A0AC35U6N1_9BILA</name>
<dbReference type="Proteomes" id="UP000095286">
    <property type="component" value="Unplaced"/>
</dbReference>